<reference key="2">
    <citation type="submission" date="2011-05" db="EMBL/GenBank/DDBJ databases">
        <title>The Genome Sequence of Magnaporthe oryzae 70-15.</title>
        <authorList>
            <consortium name="The Broad Institute Genome Sequencing Platform"/>
            <person name="Ma L.-J."/>
            <person name="Dead R."/>
            <person name="Young S.K."/>
            <person name="Zeng Q."/>
            <person name="Gargeya S."/>
            <person name="Fitzgerald M."/>
            <person name="Haas B."/>
            <person name="Abouelleil A."/>
            <person name="Alvarado L."/>
            <person name="Arachchi H.M."/>
            <person name="Berlin A."/>
            <person name="Brown A."/>
            <person name="Chapman S.B."/>
            <person name="Chen Z."/>
            <person name="Dunbar C."/>
            <person name="Freedman E."/>
            <person name="Gearin G."/>
            <person name="Gellesch M."/>
            <person name="Goldberg J."/>
            <person name="Griggs A."/>
            <person name="Gujja S."/>
            <person name="Heiman D."/>
            <person name="Howarth C."/>
            <person name="Larson L."/>
            <person name="Lui A."/>
            <person name="MacDonald P.J.P."/>
            <person name="Mehta T."/>
            <person name="Montmayeur A."/>
            <person name="Murphy C."/>
            <person name="Neiman D."/>
            <person name="Pearson M."/>
            <person name="Priest M."/>
            <person name="Roberts A."/>
            <person name="Saif S."/>
            <person name="Shea T."/>
            <person name="Shenoy N."/>
            <person name="Sisk P."/>
            <person name="Stolte C."/>
            <person name="Sykes S."/>
            <person name="Yandava C."/>
            <person name="Wortman J."/>
            <person name="Nusbaum C."/>
            <person name="Birren B."/>
        </authorList>
    </citation>
    <scope>NUCLEOTIDE SEQUENCE</scope>
    <source>
        <strain>70-15</strain>
    </source>
</reference>
<feature type="domain" description="Heterokaryon incompatibility" evidence="1">
    <location>
        <begin position="173"/>
        <end position="298"/>
    </location>
</feature>
<dbReference type="AlphaFoldDB" id="G4NBM4"/>
<dbReference type="GeneID" id="5048808"/>
<proteinExistence type="predicted"/>
<dbReference type="RefSeq" id="XP_003717713.1">
    <property type="nucleotide sequence ID" value="XM_003717665.1"/>
</dbReference>
<sequence>MELFKGPADIYRPLEGSEIRLITLKRTGGSSDQPIEAQLYHAPLETAKYFALSYPWGTPGATRTILVNGIEFPVFESLFLALVNLQLRNGKQGHRSESSLTGFVPGPAYSHGDEVPNKCGLDGTGGWLLSIASRVILATLRKGADLVDPPMVDAPAREARDAGNTDDDEIPTAWWIDAICINQKSLAERTKQVSRMGLVYSMASKVVIWPGDLPICREEILNAAIADAALKYTRSLVEAYPELTSKTPSAGITFFEDTVCADIIAKHNLLSRSLMGAMSTLLWTFHQHYFTRVWTFQEAVVAQSSPIVLLGTYSVPLMCMEWLRGGWGAVSKMPPYRDSVSIKARVALQASSVAPIVAARASLHEALSSGSELECFASQLSASLRQSVGWRSARDPRDRIYGMLGVTKLPVPMPPDLEPDYERAFDQVAFSYAKFLIRNHNRLDLLGMGVNSLAGYPSWVPNFDGGTGLATEPSKVQSVATLSTDGTCLIAKGTVIGSVIKVLSRPDVDGERGLQARAAQDSALAMWSAFLDQIVCPAALLRSVSSELVLRELLEAYQAEDMIDSGDSTVLLASLGATEATGRASGVALNNSLQRLQVVFSFMNFVLLDDGCIMPSPVGVRHDPKPGDVVSAIRGFDLYAVLRRIDTSSTREGFCIIDACCLGTGSLPMTVTEEVFANRVERDFDIW</sequence>
<evidence type="ECO:0000259" key="1">
    <source>
        <dbReference type="Pfam" id="PF06985"/>
    </source>
</evidence>
<dbReference type="PANTHER" id="PTHR24148:SF82">
    <property type="entry name" value="HETEROKARYON INCOMPATIBILITY DOMAIN-CONTAINING PROTEIN"/>
    <property type="match status" value="1"/>
</dbReference>
<organism evidence="2 3">
    <name type="scientific">Pyricularia oryzae (strain 70-15 / ATCC MYA-4617 / FGSC 8958)</name>
    <name type="common">Rice blast fungus</name>
    <name type="synonym">Magnaporthe oryzae</name>
    <dbReference type="NCBI Taxonomy" id="242507"/>
    <lineage>
        <taxon>Eukaryota</taxon>
        <taxon>Fungi</taxon>
        <taxon>Dikarya</taxon>
        <taxon>Ascomycota</taxon>
        <taxon>Pezizomycotina</taxon>
        <taxon>Sordariomycetes</taxon>
        <taxon>Sordariomycetidae</taxon>
        <taxon>Magnaporthales</taxon>
        <taxon>Pyriculariaceae</taxon>
        <taxon>Pyricularia</taxon>
    </lineage>
</organism>
<dbReference type="VEuPathDB" id="FungiDB:MGG_14251"/>
<name>G4NBM4_PYRO7</name>
<dbReference type="PANTHER" id="PTHR24148">
    <property type="entry name" value="ANKYRIN REPEAT DOMAIN-CONTAINING PROTEIN 39 HOMOLOG-RELATED"/>
    <property type="match status" value="1"/>
</dbReference>
<evidence type="ECO:0000313" key="2">
    <source>
        <dbReference type="EMBL" id="EHA48129.1"/>
    </source>
</evidence>
<dbReference type="OMA" id="AFSYAKF"/>
<dbReference type="OrthoDB" id="2157530at2759"/>
<evidence type="ECO:0000313" key="3">
    <source>
        <dbReference type="Proteomes" id="UP000009058"/>
    </source>
</evidence>
<dbReference type="InterPro" id="IPR052895">
    <property type="entry name" value="HetReg/Transcr_Mod"/>
</dbReference>
<dbReference type="Pfam" id="PF06985">
    <property type="entry name" value="HET"/>
    <property type="match status" value="1"/>
</dbReference>
<dbReference type="EMBL" id="CM001235">
    <property type="protein sequence ID" value="EHA48129.1"/>
    <property type="molecule type" value="Genomic_DNA"/>
</dbReference>
<keyword evidence="3" id="KW-1185">Reference proteome</keyword>
<dbReference type="InterPro" id="IPR010730">
    <property type="entry name" value="HET"/>
</dbReference>
<reference evidence="2 3" key="1">
    <citation type="journal article" date="2005" name="Nature">
        <title>The genome sequence of the rice blast fungus Magnaporthe grisea.</title>
        <authorList>
            <person name="Dean R.A."/>
            <person name="Talbot N.J."/>
            <person name="Ebbole D.J."/>
            <person name="Farman M.L."/>
            <person name="Mitchell T.K."/>
            <person name="Orbach M.J."/>
            <person name="Thon M."/>
            <person name="Kulkarni R."/>
            <person name="Xu J.R."/>
            <person name="Pan H."/>
            <person name="Read N.D."/>
            <person name="Lee Y.H."/>
            <person name="Carbone I."/>
            <person name="Brown D."/>
            <person name="Oh Y.Y."/>
            <person name="Donofrio N."/>
            <person name="Jeong J.S."/>
            <person name="Soanes D.M."/>
            <person name="Djonovic S."/>
            <person name="Kolomiets E."/>
            <person name="Rehmeyer C."/>
            <person name="Li W."/>
            <person name="Harding M."/>
            <person name="Kim S."/>
            <person name="Lebrun M.H."/>
            <person name="Bohnert H."/>
            <person name="Coughlan S."/>
            <person name="Butler J."/>
            <person name="Calvo S."/>
            <person name="Ma L.J."/>
            <person name="Nicol R."/>
            <person name="Purcell S."/>
            <person name="Nusbaum C."/>
            <person name="Galagan J.E."/>
            <person name="Birren B.W."/>
        </authorList>
    </citation>
    <scope>NUCLEOTIDE SEQUENCE [LARGE SCALE GENOMIC DNA]</scope>
    <source>
        <strain evidence="3">70-15 / ATCC MYA-4617 / FGSC 8958</strain>
    </source>
</reference>
<protein>
    <recommendedName>
        <fullName evidence="1">Heterokaryon incompatibility domain-containing protein</fullName>
    </recommendedName>
</protein>
<dbReference type="eggNOG" id="ENOG502T53V">
    <property type="taxonomic scope" value="Eukaryota"/>
</dbReference>
<accession>G4NBM4</accession>
<dbReference type="Proteomes" id="UP000009058">
    <property type="component" value="Chromosome 5"/>
</dbReference>
<dbReference type="InParanoid" id="G4NBM4"/>
<gene>
    <name evidence="2" type="ORF">MGG_14251</name>
</gene>
<dbReference type="KEGG" id="mgr:MGG_14251"/>
<dbReference type="HOGENOM" id="CLU_023115_0_0_1"/>